<keyword evidence="2" id="KW-0378">Hydrolase</keyword>
<reference evidence="5" key="1">
    <citation type="submission" date="2017-08" db="EMBL/GenBank/DDBJ databases">
        <title>Direct submision.</title>
        <authorList>
            <person name="Kim S.-J."/>
            <person name="Rhee S.-K."/>
        </authorList>
    </citation>
    <scope>NUCLEOTIDE SEQUENCE [LARGE SCALE GENOMIC DNA]</scope>
    <source>
        <strain evidence="5">GI5</strain>
    </source>
</reference>
<keyword evidence="2" id="KW-0720">Serine protease</keyword>
<dbReference type="InterPro" id="IPR018114">
    <property type="entry name" value="TRYPSIN_HIS"/>
</dbReference>
<dbReference type="EMBL" id="CP022684">
    <property type="protein sequence ID" value="AUM12924.1"/>
    <property type="molecule type" value="Genomic_DNA"/>
</dbReference>
<dbReference type="AlphaFoldDB" id="A0A2K9LQ12"/>
<dbReference type="RefSeq" id="WP_101894305.1">
    <property type="nucleotide sequence ID" value="NZ_CP022684.1"/>
</dbReference>
<evidence type="ECO:0000259" key="3">
    <source>
        <dbReference type="PROSITE" id="PS50240"/>
    </source>
</evidence>
<protein>
    <recommendedName>
        <fullName evidence="3">Peptidase S1 domain-containing protein</fullName>
    </recommendedName>
</protein>
<dbReference type="Proteomes" id="UP000235116">
    <property type="component" value="Chromosome"/>
</dbReference>
<keyword evidence="1" id="KW-1015">Disulfide bond</keyword>
<dbReference type="Pfam" id="PF00089">
    <property type="entry name" value="Trypsin"/>
    <property type="match status" value="1"/>
</dbReference>
<dbReference type="KEGG" id="kak:Kalk_11030"/>
<name>A0A2K9LQ12_9GAMM</name>
<evidence type="ECO:0000313" key="5">
    <source>
        <dbReference type="Proteomes" id="UP000235116"/>
    </source>
</evidence>
<dbReference type="PRINTS" id="PR00722">
    <property type="entry name" value="CHYMOTRYPSIN"/>
</dbReference>
<gene>
    <name evidence="4" type="ORF">Kalk_11030</name>
</gene>
<feature type="domain" description="Peptidase S1" evidence="3">
    <location>
        <begin position="32"/>
        <end position="206"/>
    </location>
</feature>
<dbReference type="InterPro" id="IPR001254">
    <property type="entry name" value="Trypsin_dom"/>
</dbReference>
<dbReference type="InterPro" id="IPR009003">
    <property type="entry name" value="Peptidase_S1_PA"/>
</dbReference>
<dbReference type="Gene3D" id="2.40.10.10">
    <property type="entry name" value="Trypsin-like serine proteases"/>
    <property type="match status" value="2"/>
</dbReference>
<organism evidence="4 5">
    <name type="scientific">Ketobacter alkanivorans</name>
    <dbReference type="NCBI Taxonomy" id="1917421"/>
    <lineage>
        <taxon>Bacteria</taxon>
        <taxon>Pseudomonadati</taxon>
        <taxon>Pseudomonadota</taxon>
        <taxon>Gammaproteobacteria</taxon>
        <taxon>Pseudomonadales</taxon>
        <taxon>Ketobacteraceae</taxon>
        <taxon>Ketobacter</taxon>
    </lineage>
</organism>
<evidence type="ECO:0000256" key="1">
    <source>
        <dbReference type="ARBA" id="ARBA00023157"/>
    </source>
</evidence>
<dbReference type="OrthoDB" id="9813836at2"/>
<evidence type="ECO:0000256" key="2">
    <source>
        <dbReference type="RuleBase" id="RU363034"/>
    </source>
</evidence>
<dbReference type="GO" id="GO:0004252">
    <property type="term" value="F:serine-type endopeptidase activity"/>
    <property type="evidence" value="ECO:0007669"/>
    <property type="project" value="InterPro"/>
</dbReference>
<proteinExistence type="predicted"/>
<dbReference type="SMART" id="SM00020">
    <property type="entry name" value="Tryp_SPc"/>
    <property type="match status" value="1"/>
</dbReference>
<dbReference type="SUPFAM" id="SSF50494">
    <property type="entry name" value="Trypsin-like serine proteases"/>
    <property type="match status" value="1"/>
</dbReference>
<dbReference type="PROSITE" id="PS00135">
    <property type="entry name" value="TRYPSIN_SER"/>
    <property type="match status" value="1"/>
</dbReference>
<dbReference type="PROSITE" id="PS50240">
    <property type="entry name" value="TRYPSIN_DOM"/>
    <property type="match status" value="1"/>
</dbReference>
<dbReference type="InterPro" id="IPR043504">
    <property type="entry name" value="Peptidase_S1_PA_chymotrypsin"/>
</dbReference>
<accession>A0A2K9LQ12</accession>
<dbReference type="PROSITE" id="PS00134">
    <property type="entry name" value="TRYPSIN_HIS"/>
    <property type="match status" value="1"/>
</dbReference>
<evidence type="ECO:0000313" key="4">
    <source>
        <dbReference type="EMBL" id="AUM12924.1"/>
    </source>
</evidence>
<keyword evidence="5" id="KW-1185">Reference proteome</keyword>
<dbReference type="InterPro" id="IPR001314">
    <property type="entry name" value="Peptidase_S1A"/>
</dbReference>
<keyword evidence="2" id="KW-0645">Protease</keyword>
<dbReference type="GO" id="GO:0006508">
    <property type="term" value="P:proteolysis"/>
    <property type="evidence" value="ECO:0007669"/>
    <property type="project" value="UniProtKB-KW"/>
</dbReference>
<dbReference type="InterPro" id="IPR033116">
    <property type="entry name" value="TRYPSIN_SER"/>
</dbReference>
<sequence>MRLINCLLFIVLYLVSNVQQVKAEHRFDSNAIVAIKITGQQDFCSGVVVGANEVLTATHCVYSLKAQTYYPTNIIKIGMGNNISTNDFQWFNVTGISSTPTATIKTVNDFLGNDVVRLTTADLLSVTPVSIASDIDSNQALIAWGFGEDEWGYYGIKKSRQLENPTPEDDLIAFSAGACRGDSGGPVLNAKNQIVGIISVSEVRHCVETGKRFAQRIGAIP</sequence>